<dbReference type="SUPFAM" id="SSF52172">
    <property type="entry name" value="CheY-like"/>
    <property type="match status" value="1"/>
</dbReference>
<dbReference type="PANTHER" id="PTHR48111:SF50">
    <property type="entry name" value="KDP OPERON TRANSCRIPTIONAL REGULATORY PROTEIN KDPE"/>
    <property type="match status" value="1"/>
</dbReference>
<protein>
    <recommendedName>
        <fullName evidence="2">Response regulatory domain-containing protein</fullName>
    </recommendedName>
</protein>
<evidence type="ECO:0000313" key="3">
    <source>
        <dbReference type="EMBL" id="SVC52198.1"/>
    </source>
</evidence>
<dbReference type="InterPro" id="IPR039420">
    <property type="entry name" value="WalR-like"/>
</dbReference>
<dbReference type="AlphaFoldDB" id="A0A382MUY6"/>
<keyword evidence="1" id="KW-0238">DNA-binding</keyword>
<dbReference type="Gene3D" id="3.40.50.2300">
    <property type="match status" value="1"/>
</dbReference>
<dbReference type="GO" id="GO:0006355">
    <property type="term" value="P:regulation of DNA-templated transcription"/>
    <property type="evidence" value="ECO:0007669"/>
    <property type="project" value="TreeGrafter"/>
</dbReference>
<gene>
    <name evidence="3" type="ORF">METZ01_LOCUS305052</name>
</gene>
<reference evidence="3" key="1">
    <citation type="submission" date="2018-05" db="EMBL/GenBank/DDBJ databases">
        <authorList>
            <person name="Lanie J.A."/>
            <person name="Ng W.-L."/>
            <person name="Kazmierczak K.M."/>
            <person name="Andrzejewski T.M."/>
            <person name="Davidsen T.M."/>
            <person name="Wayne K.J."/>
            <person name="Tettelin H."/>
            <person name="Glass J.I."/>
            <person name="Rusch D."/>
            <person name="Podicherti R."/>
            <person name="Tsui H.-C.T."/>
            <person name="Winkler M.E."/>
        </authorList>
    </citation>
    <scope>NUCLEOTIDE SEQUENCE</scope>
</reference>
<dbReference type="CDD" id="cd00156">
    <property type="entry name" value="REC"/>
    <property type="match status" value="1"/>
</dbReference>
<organism evidence="3">
    <name type="scientific">marine metagenome</name>
    <dbReference type="NCBI Taxonomy" id="408172"/>
    <lineage>
        <taxon>unclassified sequences</taxon>
        <taxon>metagenomes</taxon>
        <taxon>ecological metagenomes</taxon>
    </lineage>
</organism>
<evidence type="ECO:0000259" key="2">
    <source>
        <dbReference type="PROSITE" id="PS50110"/>
    </source>
</evidence>
<sequence>MKKRANGGLLFTSAPLINYFAVSSFEFNSISRVNQEDPTVLVIDDDAEIRYSIDRVLTNLGTRVTAADSGETGIEKARIVNPDIIFLDNRMGGISGIETLQHLRTAAPQSMVILMTAYGTTQTAIEAMKHGAFDYVLKPFDLKKLESLVTKALQASRDIRESGEKKDNLLNSADYAEGIAGSGEA</sequence>
<dbReference type="GO" id="GO:0000156">
    <property type="term" value="F:phosphorelay response regulator activity"/>
    <property type="evidence" value="ECO:0007669"/>
    <property type="project" value="TreeGrafter"/>
</dbReference>
<accession>A0A382MUY6</accession>
<dbReference type="SMART" id="SM00448">
    <property type="entry name" value="REC"/>
    <property type="match status" value="1"/>
</dbReference>
<dbReference type="PROSITE" id="PS50110">
    <property type="entry name" value="RESPONSE_REGULATORY"/>
    <property type="match status" value="1"/>
</dbReference>
<feature type="domain" description="Response regulatory" evidence="2">
    <location>
        <begin position="39"/>
        <end position="153"/>
    </location>
</feature>
<dbReference type="EMBL" id="UINC01095816">
    <property type="protein sequence ID" value="SVC52198.1"/>
    <property type="molecule type" value="Genomic_DNA"/>
</dbReference>
<dbReference type="InterPro" id="IPR011006">
    <property type="entry name" value="CheY-like_superfamily"/>
</dbReference>
<dbReference type="GO" id="GO:0000976">
    <property type="term" value="F:transcription cis-regulatory region binding"/>
    <property type="evidence" value="ECO:0007669"/>
    <property type="project" value="TreeGrafter"/>
</dbReference>
<name>A0A382MUY6_9ZZZZ</name>
<dbReference type="GO" id="GO:0005829">
    <property type="term" value="C:cytosol"/>
    <property type="evidence" value="ECO:0007669"/>
    <property type="project" value="TreeGrafter"/>
</dbReference>
<evidence type="ECO:0000256" key="1">
    <source>
        <dbReference type="ARBA" id="ARBA00023125"/>
    </source>
</evidence>
<dbReference type="InterPro" id="IPR001789">
    <property type="entry name" value="Sig_transdc_resp-reg_receiver"/>
</dbReference>
<dbReference type="GO" id="GO:0032993">
    <property type="term" value="C:protein-DNA complex"/>
    <property type="evidence" value="ECO:0007669"/>
    <property type="project" value="TreeGrafter"/>
</dbReference>
<dbReference type="PANTHER" id="PTHR48111">
    <property type="entry name" value="REGULATOR OF RPOS"/>
    <property type="match status" value="1"/>
</dbReference>
<feature type="non-terminal residue" evidence="3">
    <location>
        <position position="185"/>
    </location>
</feature>
<proteinExistence type="predicted"/>
<dbReference type="Pfam" id="PF00072">
    <property type="entry name" value="Response_reg"/>
    <property type="match status" value="1"/>
</dbReference>